<protein>
    <submittedName>
        <fullName evidence="2">Uncharacterized protein</fullName>
    </submittedName>
</protein>
<name>A0A1F5F3S8_9BACT</name>
<sequence>MLDLLRRPEVTQAHFFYDRHITTTKGVEAGYIQISNTLLALNLSTLIQLAENKDLLAELNLSKLQQDSLTSAIWQHQHQYWQRHIYPDRSSSNPDDLAEQLISLNSGAKKTVDRLPITSLTFPANLSPTQELQSRQDILAPVITTLFTSVQIGWGLKRPPLNATLRESAQHLVNDRYNLTYLLAASLLLDSDSQQTLQQYLDSRHSPHTINTSPGPSRLHFRKGGADEQAGGFSPDDYGDHRADEDY</sequence>
<proteinExistence type="predicted"/>
<dbReference type="EMBL" id="MFAK01000037">
    <property type="protein sequence ID" value="OGD74321.1"/>
    <property type="molecule type" value="Genomic_DNA"/>
</dbReference>
<evidence type="ECO:0000256" key="1">
    <source>
        <dbReference type="SAM" id="MobiDB-lite"/>
    </source>
</evidence>
<dbReference type="AlphaFoldDB" id="A0A1F5F3S8"/>
<evidence type="ECO:0000313" key="3">
    <source>
        <dbReference type="Proteomes" id="UP000176191"/>
    </source>
</evidence>
<dbReference type="Proteomes" id="UP000176191">
    <property type="component" value="Unassembled WGS sequence"/>
</dbReference>
<evidence type="ECO:0000313" key="2">
    <source>
        <dbReference type="EMBL" id="OGD74321.1"/>
    </source>
</evidence>
<organism evidence="2 3">
    <name type="scientific">Candidatus Collierbacteria bacterium RIFOXYA2_FULL_46_10</name>
    <dbReference type="NCBI Taxonomy" id="1817726"/>
    <lineage>
        <taxon>Bacteria</taxon>
        <taxon>Candidatus Collieribacteriota</taxon>
    </lineage>
</organism>
<comment type="caution">
    <text evidence="2">The sequence shown here is derived from an EMBL/GenBank/DDBJ whole genome shotgun (WGS) entry which is preliminary data.</text>
</comment>
<feature type="compositionally biased region" description="Basic and acidic residues" evidence="1">
    <location>
        <begin position="238"/>
        <end position="247"/>
    </location>
</feature>
<feature type="region of interest" description="Disordered" evidence="1">
    <location>
        <begin position="204"/>
        <end position="247"/>
    </location>
</feature>
<accession>A0A1F5F3S8</accession>
<reference evidence="2 3" key="1">
    <citation type="journal article" date="2016" name="Nat. Commun.">
        <title>Thousands of microbial genomes shed light on interconnected biogeochemical processes in an aquifer system.</title>
        <authorList>
            <person name="Anantharaman K."/>
            <person name="Brown C.T."/>
            <person name="Hug L.A."/>
            <person name="Sharon I."/>
            <person name="Castelle C.J."/>
            <person name="Probst A.J."/>
            <person name="Thomas B.C."/>
            <person name="Singh A."/>
            <person name="Wilkins M.J."/>
            <person name="Karaoz U."/>
            <person name="Brodie E.L."/>
            <person name="Williams K.H."/>
            <person name="Hubbard S.S."/>
            <person name="Banfield J.F."/>
        </authorList>
    </citation>
    <scope>NUCLEOTIDE SEQUENCE [LARGE SCALE GENOMIC DNA]</scope>
</reference>
<gene>
    <name evidence="2" type="ORF">A2228_02175</name>
</gene>